<protein>
    <submittedName>
        <fullName evidence="1">Uncharacterized protein</fullName>
    </submittedName>
</protein>
<name>A0A9D4NEF1_DREPO</name>
<gene>
    <name evidence="1" type="ORF">DPMN_017203</name>
</gene>
<evidence type="ECO:0000313" key="2">
    <source>
        <dbReference type="Proteomes" id="UP000828390"/>
    </source>
</evidence>
<dbReference type="Proteomes" id="UP000828390">
    <property type="component" value="Unassembled WGS sequence"/>
</dbReference>
<dbReference type="InterPro" id="IPR011042">
    <property type="entry name" value="6-blade_b-propeller_TolB-like"/>
</dbReference>
<sequence length="211" mass="23749">MGDSKQAADLQDLFEKLLINMRKPRKLQSCCESGIEDLKSSYQGQELMGMSEHTVRIPNRQQYQVVSHCGVTVRPWDMCLITPNKVAMTVDKLRNIHEVQFITVTQSQLVLGRKFQLQHGCIVYKCAVSPTGDKLYIINYWQHKLLILARDGTLLATFTDQELRGREGVHVTPAGQVLVCGGLSHTILQVDWEGRNKLAILATGRDGVVYP</sequence>
<organism evidence="1 2">
    <name type="scientific">Dreissena polymorpha</name>
    <name type="common">Zebra mussel</name>
    <name type="synonym">Mytilus polymorpha</name>
    <dbReference type="NCBI Taxonomy" id="45954"/>
    <lineage>
        <taxon>Eukaryota</taxon>
        <taxon>Metazoa</taxon>
        <taxon>Spiralia</taxon>
        <taxon>Lophotrochozoa</taxon>
        <taxon>Mollusca</taxon>
        <taxon>Bivalvia</taxon>
        <taxon>Autobranchia</taxon>
        <taxon>Heteroconchia</taxon>
        <taxon>Euheterodonta</taxon>
        <taxon>Imparidentia</taxon>
        <taxon>Neoheterodontei</taxon>
        <taxon>Myida</taxon>
        <taxon>Dreissenoidea</taxon>
        <taxon>Dreissenidae</taxon>
        <taxon>Dreissena</taxon>
    </lineage>
</organism>
<keyword evidence="2" id="KW-1185">Reference proteome</keyword>
<proteinExistence type="predicted"/>
<dbReference type="AlphaFoldDB" id="A0A9D4NEF1"/>
<comment type="caution">
    <text evidence="1">The sequence shown here is derived from an EMBL/GenBank/DDBJ whole genome shotgun (WGS) entry which is preliminary data.</text>
</comment>
<dbReference type="SUPFAM" id="SSF101908">
    <property type="entry name" value="Putative isomerase YbhE"/>
    <property type="match status" value="1"/>
</dbReference>
<dbReference type="Gene3D" id="2.120.10.30">
    <property type="entry name" value="TolB, C-terminal domain"/>
    <property type="match status" value="1"/>
</dbReference>
<evidence type="ECO:0000313" key="1">
    <source>
        <dbReference type="EMBL" id="KAH3893063.1"/>
    </source>
</evidence>
<accession>A0A9D4NEF1</accession>
<dbReference type="EMBL" id="JAIWYP010000001">
    <property type="protein sequence ID" value="KAH3893063.1"/>
    <property type="molecule type" value="Genomic_DNA"/>
</dbReference>
<reference evidence="1" key="2">
    <citation type="submission" date="2020-11" db="EMBL/GenBank/DDBJ databases">
        <authorList>
            <person name="McCartney M.A."/>
            <person name="Auch B."/>
            <person name="Kono T."/>
            <person name="Mallez S."/>
            <person name="Becker A."/>
            <person name="Gohl D.M."/>
            <person name="Silverstein K.A.T."/>
            <person name="Koren S."/>
            <person name="Bechman K.B."/>
            <person name="Herman A."/>
            <person name="Abrahante J.E."/>
            <person name="Garbe J."/>
        </authorList>
    </citation>
    <scope>NUCLEOTIDE SEQUENCE</scope>
    <source>
        <strain evidence="1">Duluth1</strain>
        <tissue evidence="1">Whole animal</tissue>
    </source>
</reference>
<reference evidence="1" key="1">
    <citation type="journal article" date="2019" name="bioRxiv">
        <title>The Genome of the Zebra Mussel, Dreissena polymorpha: A Resource for Invasive Species Research.</title>
        <authorList>
            <person name="McCartney M.A."/>
            <person name="Auch B."/>
            <person name="Kono T."/>
            <person name="Mallez S."/>
            <person name="Zhang Y."/>
            <person name="Obille A."/>
            <person name="Becker A."/>
            <person name="Abrahante J.E."/>
            <person name="Garbe J."/>
            <person name="Badalamenti J.P."/>
            <person name="Herman A."/>
            <person name="Mangelson H."/>
            <person name="Liachko I."/>
            <person name="Sullivan S."/>
            <person name="Sone E.D."/>
            <person name="Koren S."/>
            <person name="Silverstein K.A.T."/>
            <person name="Beckman K.B."/>
            <person name="Gohl D.M."/>
        </authorList>
    </citation>
    <scope>NUCLEOTIDE SEQUENCE</scope>
    <source>
        <strain evidence="1">Duluth1</strain>
        <tissue evidence="1">Whole animal</tissue>
    </source>
</reference>